<feature type="transmembrane region" description="Helical" evidence="1">
    <location>
        <begin position="50"/>
        <end position="71"/>
    </location>
</feature>
<sequence>MTLAVLAALAEWFWGTPVMLASFASGMFLPGLIGKLFVSTDISTEPRNVAGSSGATYFLAATLAGALILCAGERKHRALAAAVPVLGLATWFAQDNAHGLVVAYGFLFGVLVWLVRRRFPRPDRTPKFTVGSLVGKRQFPIS</sequence>
<feature type="transmembrane region" description="Helical" evidence="1">
    <location>
        <begin position="78"/>
        <end position="93"/>
    </location>
</feature>
<protein>
    <submittedName>
        <fullName evidence="2">Uncharacterized protein</fullName>
    </submittedName>
</protein>
<dbReference type="EMBL" id="BAAANN010000012">
    <property type="protein sequence ID" value="GAA1960947.1"/>
    <property type="molecule type" value="Genomic_DNA"/>
</dbReference>
<gene>
    <name evidence="2" type="ORF">GCM10009754_34580</name>
</gene>
<keyword evidence="1" id="KW-1133">Transmembrane helix</keyword>
<dbReference type="RefSeq" id="WP_344419091.1">
    <property type="nucleotide sequence ID" value="NZ_BAAANN010000012.1"/>
</dbReference>
<evidence type="ECO:0000313" key="2">
    <source>
        <dbReference type="EMBL" id="GAA1960947.1"/>
    </source>
</evidence>
<evidence type="ECO:0000256" key="1">
    <source>
        <dbReference type="SAM" id="Phobius"/>
    </source>
</evidence>
<dbReference type="Proteomes" id="UP001501116">
    <property type="component" value="Unassembled WGS sequence"/>
</dbReference>
<proteinExistence type="predicted"/>
<keyword evidence="1" id="KW-0472">Membrane</keyword>
<accession>A0ABP5CB19</accession>
<reference evidence="3" key="1">
    <citation type="journal article" date="2019" name="Int. J. Syst. Evol. Microbiol.">
        <title>The Global Catalogue of Microorganisms (GCM) 10K type strain sequencing project: providing services to taxonomists for standard genome sequencing and annotation.</title>
        <authorList>
            <consortium name="The Broad Institute Genomics Platform"/>
            <consortium name="The Broad Institute Genome Sequencing Center for Infectious Disease"/>
            <person name="Wu L."/>
            <person name="Ma J."/>
        </authorList>
    </citation>
    <scope>NUCLEOTIDE SEQUENCE [LARGE SCALE GENOMIC DNA]</scope>
    <source>
        <strain evidence="3">JCM 14545</strain>
    </source>
</reference>
<name>A0ABP5CB19_9PSEU</name>
<organism evidence="2 3">
    <name type="scientific">Amycolatopsis minnesotensis</name>
    <dbReference type="NCBI Taxonomy" id="337894"/>
    <lineage>
        <taxon>Bacteria</taxon>
        <taxon>Bacillati</taxon>
        <taxon>Actinomycetota</taxon>
        <taxon>Actinomycetes</taxon>
        <taxon>Pseudonocardiales</taxon>
        <taxon>Pseudonocardiaceae</taxon>
        <taxon>Amycolatopsis</taxon>
    </lineage>
</organism>
<feature type="transmembrane region" description="Helical" evidence="1">
    <location>
        <begin position="99"/>
        <end position="115"/>
    </location>
</feature>
<keyword evidence="1" id="KW-0812">Transmembrane</keyword>
<comment type="caution">
    <text evidence="2">The sequence shown here is derived from an EMBL/GenBank/DDBJ whole genome shotgun (WGS) entry which is preliminary data.</text>
</comment>
<evidence type="ECO:0000313" key="3">
    <source>
        <dbReference type="Proteomes" id="UP001501116"/>
    </source>
</evidence>
<keyword evidence="3" id="KW-1185">Reference proteome</keyword>